<dbReference type="AlphaFoldDB" id="A0A1Y1XBK2"/>
<dbReference type="EMBL" id="MCFE01000661">
    <property type="protein sequence ID" value="ORX82744.1"/>
    <property type="molecule type" value="Genomic_DNA"/>
</dbReference>
<dbReference type="InterPro" id="IPR000868">
    <property type="entry name" value="Isochorismatase-like_dom"/>
</dbReference>
<dbReference type="PANTHER" id="PTHR43559:SF3">
    <property type="entry name" value="HYDROLASE YCAC-RELATED"/>
    <property type="match status" value="1"/>
</dbReference>
<dbReference type="PANTHER" id="PTHR43559">
    <property type="entry name" value="HYDROLASE YCAC-RELATED"/>
    <property type="match status" value="1"/>
</dbReference>
<evidence type="ECO:0000313" key="4">
    <source>
        <dbReference type="Proteomes" id="UP000193498"/>
    </source>
</evidence>
<dbReference type="InterPro" id="IPR036380">
    <property type="entry name" value="Isochorismatase-like_sf"/>
</dbReference>
<feature type="domain" description="Isochorismatase-like" evidence="2">
    <location>
        <begin position="10"/>
        <end position="79"/>
    </location>
</feature>
<dbReference type="OrthoDB" id="167809at2759"/>
<name>A0A1Y1XBK2_9FUNG</name>
<evidence type="ECO:0000259" key="2">
    <source>
        <dbReference type="Pfam" id="PF00857"/>
    </source>
</evidence>
<dbReference type="InParanoid" id="A0A1Y1XBK2"/>
<comment type="caution">
    <text evidence="3">The sequence shown here is derived from an EMBL/GenBank/DDBJ whole genome shotgun (WGS) entry which is preliminary data.</text>
</comment>
<protein>
    <submittedName>
        <fullName evidence="3">Isochorismatase hydrolase</fullName>
    </submittedName>
</protein>
<evidence type="ECO:0000256" key="1">
    <source>
        <dbReference type="ARBA" id="ARBA00006336"/>
    </source>
</evidence>
<dbReference type="Gene3D" id="3.40.50.850">
    <property type="entry name" value="Isochorismatase-like"/>
    <property type="match status" value="1"/>
</dbReference>
<dbReference type="SUPFAM" id="SSF52499">
    <property type="entry name" value="Isochorismatase-like hydrolases"/>
    <property type="match status" value="1"/>
</dbReference>
<accession>A0A1Y1XBK2</accession>
<proteinExistence type="inferred from homology"/>
<keyword evidence="3" id="KW-0378">Hydrolase</keyword>
<comment type="similarity">
    <text evidence="1">Belongs to the isochorismatase family.</text>
</comment>
<keyword evidence="4" id="KW-1185">Reference proteome</keyword>
<organism evidence="3 4">
    <name type="scientific">Basidiobolus meristosporus CBS 931.73</name>
    <dbReference type="NCBI Taxonomy" id="1314790"/>
    <lineage>
        <taxon>Eukaryota</taxon>
        <taxon>Fungi</taxon>
        <taxon>Fungi incertae sedis</taxon>
        <taxon>Zoopagomycota</taxon>
        <taxon>Entomophthoromycotina</taxon>
        <taxon>Basidiobolomycetes</taxon>
        <taxon>Basidiobolales</taxon>
        <taxon>Basidiobolaceae</taxon>
        <taxon>Basidiobolus</taxon>
    </lineage>
</organism>
<dbReference type="Proteomes" id="UP000193498">
    <property type="component" value="Unassembled WGS sequence"/>
</dbReference>
<evidence type="ECO:0000313" key="3">
    <source>
        <dbReference type="EMBL" id="ORX82744.1"/>
    </source>
</evidence>
<reference evidence="3 4" key="1">
    <citation type="submission" date="2016-07" db="EMBL/GenBank/DDBJ databases">
        <title>Pervasive Adenine N6-methylation of Active Genes in Fungi.</title>
        <authorList>
            <consortium name="DOE Joint Genome Institute"/>
            <person name="Mondo S.J."/>
            <person name="Dannebaum R.O."/>
            <person name="Kuo R.C."/>
            <person name="Labutti K."/>
            <person name="Haridas S."/>
            <person name="Kuo A."/>
            <person name="Salamov A."/>
            <person name="Ahrendt S.R."/>
            <person name="Lipzen A."/>
            <person name="Sullivan W."/>
            <person name="Andreopoulos W.B."/>
            <person name="Clum A."/>
            <person name="Lindquist E."/>
            <person name="Daum C."/>
            <person name="Ramamoorthy G.K."/>
            <person name="Gryganskyi A."/>
            <person name="Culley D."/>
            <person name="Magnuson J.K."/>
            <person name="James T.Y."/>
            <person name="O'Malley M.A."/>
            <person name="Stajich J.E."/>
            <person name="Spatafora J.W."/>
            <person name="Visel A."/>
            <person name="Grigoriev I.V."/>
        </authorList>
    </citation>
    <scope>NUCLEOTIDE SEQUENCE [LARGE SCALE GENOMIC DNA]</scope>
    <source>
        <strain evidence="3 4">CBS 931.73</strain>
    </source>
</reference>
<feature type="non-terminal residue" evidence="3">
    <location>
        <position position="1"/>
    </location>
</feature>
<sequence length="82" mass="8764">PVYIPRDGEINAWDNPDIVRAIKATGRKQIVMAGIVTDICVTFPALSAVQEGYDVFAVIDASETFNQGVRDVAVAIMVQGGV</sequence>
<dbReference type="InterPro" id="IPR053152">
    <property type="entry name" value="Hydrolase_YcaC-like"/>
</dbReference>
<dbReference type="GO" id="GO:0016787">
    <property type="term" value="F:hydrolase activity"/>
    <property type="evidence" value="ECO:0007669"/>
    <property type="project" value="UniProtKB-KW"/>
</dbReference>
<gene>
    <name evidence="3" type="ORF">K493DRAFT_320388</name>
</gene>
<dbReference type="Pfam" id="PF00857">
    <property type="entry name" value="Isochorismatase"/>
    <property type="match status" value="1"/>
</dbReference>